<gene>
    <name evidence="1" type="ORF">ASZ90_016432</name>
</gene>
<comment type="caution">
    <text evidence="1">The sequence shown here is derived from an EMBL/GenBank/DDBJ whole genome shotgun (WGS) entry which is preliminary data.</text>
</comment>
<evidence type="ECO:0000313" key="1">
    <source>
        <dbReference type="EMBL" id="KUG12487.1"/>
    </source>
</evidence>
<name>A0A0W8EV54_9ZZZZ</name>
<dbReference type="EMBL" id="LNQE01001727">
    <property type="protein sequence ID" value="KUG12487.1"/>
    <property type="molecule type" value="Genomic_DNA"/>
</dbReference>
<proteinExistence type="predicted"/>
<sequence>MQSLRTAGLRPDITYRVIVATNPAGIPGFFPWFGGKTWEIAGDGSYLPTLDGDGVVTHRESLLPGISLDVLQAPEGDEGHQPSPDQYCHVFLPKNPLVLDRILEYLVPAPRR</sequence>
<organism evidence="1">
    <name type="scientific">hydrocarbon metagenome</name>
    <dbReference type="NCBI Taxonomy" id="938273"/>
    <lineage>
        <taxon>unclassified sequences</taxon>
        <taxon>metagenomes</taxon>
        <taxon>ecological metagenomes</taxon>
    </lineage>
</organism>
<accession>A0A0W8EV54</accession>
<protein>
    <submittedName>
        <fullName evidence="1">Uncharacterized protein</fullName>
    </submittedName>
</protein>
<dbReference type="AlphaFoldDB" id="A0A0W8EV54"/>
<reference evidence="1" key="1">
    <citation type="journal article" date="2015" name="Proc. Natl. Acad. Sci. U.S.A.">
        <title>Networks of energetic and metabolic interactions define dynamics in microbial communities.</title>
        <authorList>
            <person name="Embree M."/>
            <person name="Liu J.K."/>
            <person name="Al-Bassam M.M."/>
            <person name="Zengler K."/>
        </authorList>
    </citation>
    <scope>NUCLEOTIDE SEQUENCE</scope>
</reference>